<sequence length="114" mass="12080">MVFEVPSRAPTDVAVESANRARFRRGILPSFSINPALVATPTKVPAVSNRSTNKNANTTEIMPISKTAEKSSCMKVGAILGGVDIMPPHCTSPNTRPRAVTAKIAIITAPLTPR</sequence>
<protein>
    <submittedName>
        <fullName evidence="1">Uncharacterized protein</fullName>
    </submittedName>
</protein>
<reference evidence="1 2" key="1">
    <citation type="submission" date="2015-07" db="EMBL/GenBank/DDBJ databases">
        <authorList>
            <consortium name="Pathogen Informatics"/>
        </authorList>
    </citation>
    <scope>NUCLEOTIDE SEQUENCE [LARGE SCALE GENOMIC DNA]</scope>
    <source>
        <strain evidence="1 2">A316</strain>
    </source>
</reference>
<dbReference type="EMBL" id="CWQY01000045">
    <property type="protein sequence ID" value="CSD28837.1"/>
    <property type="molecule type" value="Genomic_DNA"/>
</dbReference>
<evidence type="ECO:0000313" key="2">
    <source>
        <dbReference type="Proteomes" id="UP000041770"/>
    </source>
</evidence>
<dbReference type="Proteomes" id="UP000041770">
    <property type="component" value="Unassembled WGS sequence"/>
</dbReference>
<dbReference type="AlphaFoldDB" id="A0A656AR73"/>
<organism evidence="1 2">
    <name type="scientific">Vibrio cholerae</name>
    <dbReference type="NCBI Taxonomy" id="666"/>
    <lineage>
        <taxon>Bacteria</taxon>
        <taxon>Pseudomonadati</taxon>
        <taxon>Pseudomonadota</taxon>
        <taxon>Gammaproteobacteria</taxon>
        <taxon>Vibrionales</taxon>
        <taxon>Vibrionaceae</taxon>
        <taxon>Vibrio</taxon>
    </lineage>
</organism>
<name>A0A656AR73_VIBCL</name>
<proteinExistence type="predicted"/>
<gene>
    <name evidence="1" type="ORF">ERS013200_03792</name>
</gene>
<evidence type="ECO:0000313" key="1">
    <source>
        <dbReference type="EMBL" id="CSD28837.1"/>
    </source>
</evidence>
<accession>A0A656AR73</accession>